<protein>
    <submittedName>
        <fullName evidence="2">Uncharacterized protein</fullName>
    </submittedName>
</protein>
<dbReference type="OrthoDB" id="5583526at2759"/>
<dbReference type="Proteomes" id="UP000054350">
    <property type="component" value="Unassembled WGS sequence"/>
</dbReference>
<dbReference type="VEuPathDB" id="FungiDB:AMAG_03659"/>
<sequence>MQRLDTLMADLDFPCASVQTWAELVDLLYRSGDDAVAHVFPSSRRSWWFSLHLVQIESDPIELVVYKCLVALLVIPGVYHAAKARIWAHRGFPDALEHVVEKVGVALRDLLPASRFDDASGSDSSNDDDEDHDRDGEEDGNVAPRPAKRSRRSLSPVKAPAPASPSGASRPPPRAESPRSPLAASRSPPTPGRPRSPATPQRPTPQRSPLALPSSSLPTASLSPSSRSPPPLSRALPSRSPPLRRRSARLWQQQRSPSPARASPPPAFASAHAYPSFSSPRLGSSPSPVNDDGMDVNMVAASEHVLEVADHDDDFFSQEFEMGSQPY</sequence>
<feature type="compositionally biased region" description="Low complexity" evidence="1">
    <location>
        <begin position="178"/>
        <end position="187"/>
    </location>
</feature>
<reference evidence="3" key="2">
    <citation type="submission" date="2009-11" db="EMBL/GenBank/DDBJ databases">
        <title>The Genome Sequence of Allomyces macrogynus strain ATCC 38327.</title>
        <authorList>
            <consortium name="The Broad Institute Genome Sequencing Platform"/>
            <person name="Russ C."/>
            <person name="Cuomo C."/>
            <person name="Shea T."/>
            <person name="Young S.K."/>
            <person name="Zeng Q."/>
            <person name="Koehrsen M."/>
            <person name="Haas B."/>
            <person name="Borodovsky M."/>
            <person name="Guigo R."/>
            <person name="Alvarado L."/>
            <person name="Berlin A."/>
            <person name="Borenstein D."/>
            <person name="Chen Z."/>
            <person name="Engels R."/>
            <person name="Freedman E."/>
            <person name="Gellesch M."/>
            <person name="Goldberg J."/>
            <person name="Griggs A."/>
            <person name="Gujja S."/>
            <person name="Heiman D."/>
            <person name="Hepburn T."/>
            <person name="Howarth C."/>
            <person name="Jen D."/>
            <person name="Larson L."/>
            <person name="Lewis B."/>
            <person name="Mehta T."/>
            <person name="Park D."/>
            <person name="Pearson M."/>
            <person name="Roberts A."/>
            <person name="Saif S."/>
            <person name="Shenoy N."/>
            <person name="Sisk P."/>
            <person name="Stolte C."/>
            <person name="Sykes S."/>
            <person name="Walk T."/>
            <person name="White J."/>
            <person name="Yandava C."/>
            <person name="Burger G."/>
            <person name="Gray M.W."/>
            <person name="Holland P.W.H."/>
            <person name="King N."/>
            <person name="Lang F.B.F."/>
            <person name="Roger A.J."/>
            <person name="Ruiz-Trillo I."/>
            <person name="Lander E."/>
            <person name="Nusbaum C."/>
        </authorList>
    </citation>
    <scope>NUCLEOTIDE SEQUENCE [LARGE SCALE GENOMIC DNA]</scope>
    <source>
        <strain evidence="3">ATCC 38327</strain>
    </source>
</reference>
<evidence type="ECO:0000313" key="3">
    <source>
        <dbReference type="Proteomes" id="UP000054350"/>
    </source>
</evidence>
<accession>A0A0L0S9T8</accession>
<reference evidence="2 3" key="1">
    <citation type="submission" date="2009-11" db="EMBL/GenBank/DDBJ databases">
        <title>Annotation of Allomyces macrogynus ATCC 38327.</title>
        <authorList>
            <consortium name="The Broad Institute Genome Sequencing Platform"/>
            <person name="Russ C."/>
            <person name="Cuomo C."/>
            <person name="Burger G."/>
            <person name="Gray M.W."/>
            <person name="Holland P.W.H."/>
            <person name="King N."/>
            <person name="Lang F.B.F."/>
            <person name="Roger A.J."/>
            <person name="Ruiz-Trillo I."/>
            <person name="Young S.K."/>
            <person name="Zeng Q."/>
            <person name="Gargeya S."/>
            <person name="Fitzgerald M."/>
            <person name="Haas B."/>
            <person name="Abouelleil A."/>
            <person name="Alvarado L."/>
            <person name="Arachchi H.M."/>
            <person name="Berlin A."/>
            <person name="Chapman S.B."/>
            <person name="Gearin G."/>
            <person name="Goldberg J."/>
            <person name="Griggs A."/>
            <person name="Gujja S."/>
            <person name="Hansen M."/>
            <person name="Heiman D."/>
            <person name="Howarth C."/>
            <person name="Larimer J."/>
            <person name="Lui A."/>
            <person name="MacDonald P.J.P."/>
            <person name="McCowen C."/>
            <person name="Montmayeur A."/>
            <person name="Murphy C."/>
            <person name="Neiman D."/>
            <person name="Pearson M."/>
            <person name="Priest M."/>
            <person name="Roberts A."/>
            <person name="Saif S."/>
            <person name="Shea T."/>
            <person name="Sisk P."/>
            <person name="Stolte C."/>
            <person name="Sykes S."/>
            <person name="Wortman J."/>
            <person name="Nusbaum C."/>
            <person name="Birren B."/>
        </authorList>
    </citation>
    <scope>NUCLEOTIDE SEQUENCE [LARGE SCALE GENOMIC DNA]</scope>
    <source>
        <strain evidence="2 3">ATCC 38327</strain>
    </source>
</reference>
<evidence type="ECO:0000256" key="1">
    <source>
        <dbReference type="SAM" id="MobiDB-lite"/>
    </source>
</evidence>
<evidence type="ECO:0000313" key="2">
    <source>
        <dbReference type="EMBL" id="KNE59363.1"/>
    </source>
</evidence>
<dbReference type="EMBL" id="GG745334">
    <property type="protein sequence ID" value="KNE59363.1"/>
    <property type="molecule type" value="Genomic_DNA"/>
</dbReference>
<dbReference type="EMBL" id="GG745334">
    <property type="protein sequence ID" value="KNE59364.1"/>
    <property type="molecule type" value="Genomic_DNA"/>
</dbReference>
<dbReference type="AlphaFoldDB" id="A0A0L0S9T8"/>
<feature type="compositionally biased region" description="Acidic residues" evidence="1">
    <location>
        <begin position="125"/>
        <end position="140"/>
    </location>
</feature>
<gene>
    <name evidence="2" type="ORF">AMAG_03659</name>
</gene>
<feature type="compositionally biased region" description="Low complexity" evidence="1">
    <location>
        <begin position="268"/>
        <end position="288"/>
    </location>
</feature>
<name>A0A0L0S9T8_ALLM3</name>
<feature type="region of interest" description="Disordered" evidence="1">
    <location>
        <begin position="115"/>
        <end position="294"/>
    </location>
</feature>
<proteinExistence type="predicted"/>
<keyword evidence="3" id="KW-1185">Reference proteome</keyword>
<feature type="compositionally biased region" description="Low complexity" evidence="1">
    <location>
        <begin position="207"/>
        <end position="226"/>
    </location>
</feature>
<organism evidence="2 3">
    <name type="scientific">Allomyces macrogynus (strain ATCC 38327)</name>
    <name type="common">Allomyces javanicus var. macrogynus</name>
    <dbReference type="NCBI Taxonomy" id="578462"/>
    <lineage>
        <taxon>Eukaryota</taxon>
        <taxon>Fungi</taxon>
        <taxon>Fungi incertae sedis</taxon>
        <taxon>Blastocladiomycota</taxon>
        <taxon>Blastocladiomycetes</taxon>
        <taxon>Blastocladiales</taxon>
        <taxon>Blastocladiaceae</taxon>
        <taxon>Allomyces</taxon>
    </lineage>
</organism>
<feature type="compositionally biased region" description="Low complexity" evidence="1">
    <location>
        <begin position="155"/>
        <end position="169"/>
    </location>
</feature>